<evidence type="ECO:0000256" key="6">
    <source>
        <dbReference type="ARBA" id="ARBA00022884"/>
    </source>
</evidence>
<reference evidence="8 9" key="1">
    <citation type="submission" date="2021-04" db="EMBL/GenBank/DDBJ databases">
        <authorList>
            <person name="Ivanova A."/>
        </authorList>
    </citation>
    <scope>NUCLEOTIDE SEQUENCE [LARGE SCALE GENOMIC DNA]</scope>
    <source>
        <strain evidence="8 9">G18</strain>
    </source>
</reference>
<comment type="caution">
    <text evidence="8">The sequence shown here is derived from an EMBL/GenBank/DDBJ whole genome shotgun (WGS) entry which is preliminary data.</text>
</comment>
<dbReference type="InterPro" id="IPR012933">
    <property type="entry name" value="HicA_mRNA_interferase"/>
</dbReference>
<name>A0ABS5BYA9_9BACT</name>
<sequence length="64" mass="7034">MNRTDFEKHLRANGCSLHRHGAKHDMWVNSANGNKAAVPRHKTIKKPLVRGVCAKLGIPTPPGI</sequence>
<dbReference type="EMBL" id="JAGKQQ010000001">
    <property type="protein sequence ID" value="MBP3958726.1"/>
    <property type="molecule type" value="Genomic_DNA"/>
</dbReference>
<dbReference type="InterPro" id="IPR038570">
    <property type="entry name" value="HicA_sf"/>
</dbReference>
<evidence type="ECO:0000256" key="7">
    <source>
        <dbReference type="ARBA" id="ARBA00023016"/>
    </source>
</evidence>
<keyword evidence="5" id="KW-0378">Hydrolase</keyword>
<proteinExistence type="inferred from homology"/>
<dbReference type="Gene3D" id="3.30.920.30">
    <property type="entry name" value="Hypothetical protein"/>
    <property type="match status" value="1"/>
</dbReference>
<evidence type="ECO:0000256" key="4">
    <source>
        <dbReference type="ARBA" id="ARBA00022759"/>
    </source>
</evidence>
<dbReference type="Proteomes" id="UP000676565">
    <property type="component" value="Unassembled WGS sequence"/>
</dbReference>
<gene>
    <name evidence="8" type="ORF">J8F10_26065</name>
</gene>
<evidence type="ECO:0000313" key="9">
    <source>
        <dbReference type="Proteomes" id="UP000676565"/>
    </source>
</evidence>
<keyword evidence="4" id="KW-0255">Endonuclease</keyword>
<keyword evidence="9" id="KW-1185">Reference proteome</keyword>
<keyword evidence="3" id="KW-0540">Nuclease</keyword>
<evidence type="ECO:0000313" key="8">
    <source>
        <dbReference type="EMBL" id="MBP3958726.1"/>
    </source>
</evidence>
<evidence type="ECO:0000256" key="1">
    <source>
        <dbReference type="ARBA" id="ARBA00006620"/>
    </source>
</evidence>
<evidence type="ECO:0000256" key="5">
    <source>
        <dbReference type="ARBA" id="ARBA00022801"/>
    </source>
</evidence>
<dbReference type="SUPFAM" id="SSF54786">
    <property type="entry name" value="YcfA/nrd intein domain"/>
    <property type="match status" value="1"/>
</dbReference>
<dbReference type="Pfam" id="PF07927">
    <property type="entry name" value="HicA_toxin"/>
    <property type="match status" value="1"/>
</dbReference>
<keyword evidence="7" id="KW-0346">Stress response</keyword>
<keyword evidence="2" id="KW-1277">Toxin-antitoxin system</keyword>
<organism evidence="8 9">
    <name type="scientific">Gemmata palustris</name>
    <dbReference type="NCBI Taxonomy" id="2822762"/>
    <lineage>
        <taxon>Bacteria</taxon>
        <taxon>Pseudomonadati</taxon>
        <taxon>Planctomycetota</taxon>
        <taxon>Planctomycetia</taxon>
        <taxon>Gemmatales</taxon>
        <taxon>Gemmataceae</taxon>
        <taxon>Gemmata</taxon>
    </lineage>
</organism>
<comment type="similarity">
    <text evidence="1">Belongs to the HicA mRNA interferase family.</text>
</comment>
<accession>A0ABS5BYA9</accession>
<evidence type="ECO:0000256" key="3">
    <source>
        <dbReference type="ARBA" id="ARBA00022722"/>
    </source>
</evidence>
<evidence type="ECO:0000256" key="2">
    <source>
        <dbReference type="ARBA" id="ARBA00022649"/>
    </source>
</evidence>
<protein>
    <submittedName>
        <fullName evidence="8">Type II toxin-antitoxin system HicA family toxin</fullName>
    </submittedName>
</protein>
<keyword evidence="6" id="KW-0694">RNA-binding</keyword>
<dbReference type="RefSeq" id="WP_210658981.1">
    <property type="nucleotide sequence ID" value="NZ_JAGKQQ010000001.1"/>
</dbReference>